<dbReference type="PANTHER" id="PTHR47683:SF2">
    <property type="entry name" value="RNA-BINDING S4 DOMAIN-CONTAINING PROTEIN"/>
    <property type="match status" value="1"/>
</dbReference>
<evidence type="ECO:0000256" key="3">
    <source>
        <dbReference type="PROSITE-ProRule" id="PRU00182"/>
    </source>
</evidence>
<dbReference type="FunFam" id="3.10.290.10:FF:000003">
    <property type="entry name" value="Pseudouridine synthase"/>
    <property type="match status" value="1"/>
</dbReference>
<dbReference type="PROSITE" id="PS01149">
    <property type="entry name" value="PSI_RSU"/>
    <property type="match status" value="1"/>
</dbReference>
<evidence type="ECO:0000259" key="5">
    <source>
        <dbReference type="SMART" id="SM00363"/>
    </source>
</evidence>
<dbReference type="GO" id="GO:0000455">
    <property type="term" value="P:enzyme-directed rRNA pseudouridine synthesis"/>
    <property type="evidence" value="ECO:0007669"/>
    <property type="project" value="UniProtKB-ARBA"/>
</dbReference>
<dbReference type="InterPro" id="IPR042092">
    <property type="entry name" value="PsdUridine_s_RsuA/RluB/E/F_cat"/>
</dbReference>
<comment type="caution">
    <text evidence="6">The sequence shown here is derived from an EMBL/GenBank/DDBJ whole genome shotgun (WGS) entry which is preliminary data.</text>
</comment>
<keyword evidence="2 4" id="KW-0413">Isomerase</keyword>
<dbReference type="Gene3D" id="3.30.70.1560">
    <property type="entry name" value="Alpha-L RNA-binding motif"/>
    <property type="match status" value="1"/>
</dbReference>
<proteinExistence type="inferred from homology"/>
<evidence type="ECO:0000313" key="6">
    <source>
        <dbReference type="EMBL" id="MBC8363209.1"/>
    </source>
</evidence>
<sequence length="233" mass="26469">MSLMRLQKFLSNAGFCSRRQGEEYIKKGLVKVNGAVITELGAKVDPQTDHVEVDGKAVENKQDLVYLALNKPPGFVVSCRQADEKIVLDLIDIPERVYPVGRLDKDSTGLLILTNDGRLHHRLSHPSFDHEKEYDVTVARPIPDGALAALAKGLPMMGTKTRPAEVNRISARRFRIVLKEGKNRQIRRMVRKVGHQVIRLKRIRVSNIKLGRLTQGAWRYLTDREKKHLLKNL</sequence>
<dbReference type="InterPro" id="IPR020103">
    <property type="entry name" value="PsdUridine_synth_cat_dom_sf"/>
</dbReference>
<dbReference type="Gene3D" id="3.10.290.10">
    <property type="entry name" value="RNA-binding S4 domain"/>
    <property type="match status" value="1"/>
</dbReference>
<dbReference type="SMART" id="SM00363">
    <property type="entry name" value="S4"/>
    <property type="match status" value="1"/>
</dbReference>
<dbReference type="InterPro" id="IPR002942">
    <property type="entry name" value="S4_RNA-bd"/>
</dbReference>
<accession>A0A8J6NQS5</accession>
<dbReference type="InterPro" id="IPR020094">
    <property type="entry name" value="TruA/RsuA/RluB/E/F_N"/>
</dbReference>
<keyword evidence="3" id="KW-0694">RNA-binding</keyword>
<dbReference type="Gene3D" id="3.30.70.580">
    <property type="entry name" value="Pseudouridine synthase I, catalytic domain, N-terminal subdomain"/>
    <property type="match status" value="1"/>
</dbReference>
<name>A0A8J6NQS5_9BACT</name>
<dbReference type="InterPro" id="IPR050343">
    <property type="entry name" value="RsuA_PseudoU_synthase"/>
</dbReference>
<evidence type="ECO:0000256" key="2">
    <source>
        <dbReference type="ARBA" id="ARBA00023235"/>
    </source>
</evidence>
<dbReference type="EC" id="5.4.99.-" evidence="4"/>
<evidence type="ECO:0000256" key="4">
    <source>
        <dbReference type="RuleBase" id="RU003887"/>
    </source>
</evidence>
<dbReference type="InterPro" id="IPR006145">
    <property type="entry name" value="PsdUridine_synth_RsuA/RluA"/>
</dbReference>
<dbReference type="NCBIfam" id="TIGR00093">
    <property type="entry name" value="pseudouridine synthase"/>
    <property type="match status" value="1"/>
</dbReference>
<organism evidence="6 7">
    <name type="scientific">Candidatus Desulfatibia profunda</name>
    <dbReference type="NCBI Taxonomy" id="2841695"/>
    <lineage>
        <taxon>Bacteria</taxon>
        <taxon>Pseudomonadati</taxon>
        <taxon>Thermodesulfobacteriota</taxon>
        <taxon>Desulfobacteria</taxon>
        <taxon>Desulfobacterales</taxon>
        <taxon>Desulfobacterales incertae sedis</taxon>
        <taxon>Candidatus Desulfatibia</taxon>
    </lineage>
</organism>
<feature type="domain" description="RNA-binding S4" evidence="5">
    <location>
        <begin position="4"/>
        <end position="63"/>
    </location>
</feature>
<dbReference type="SUPFAM" id="SSF55174">
    <property type="entry name" value="Alpha-L RNA-binding motif"/>
    <property type="match status" value="1"/>
</dbReference>
<dbReference type="GO" id="GO:0120159">
    <property type="term" value="F:rRNA pseudouridine synthase activity"/>
    <property type="evidence" value="ECO:0007669"/>
    <property type="project" value="UniProtKB-ARBA"/>
</dbReference>
<dbReference type="CDD" id="cd00165">
    <property type="entry name" value="S4"/>
    <property type="match status" value="1"/>
</dbReference>
<dbReference type="EMBL" id="JACNJH010000272">
    <property type="protein sequence ID" value="MBC8363209.1"/>
    <property type="molecule type" value="Genomic_DNA"/>
</dbReference>
<protein>
    <recommendedName>
        <fullName evidence="4">Pseudouridine synthase</fullName>
        <ecNumber evidence="4">5.4.99.-</ecNumber>
    </recommendedName>
</protein>
<evidence type="ECO:0000256" key="1">
    <source>
        <dbReference type="ARBA" id="ARBA00008348"/>
    </source>
</evidence>
<comment type="similarity">
    <text evidence="1 4">Belongs to the pseudouridine synthase RsuA family.</text>
</comment>
<dbReference type="PANTHER" id="PTHR47683">
    <property type="entry name" value="PSEUDOURIDINE SYNTHASE FAMILY PROTEIN-RELATED"/>
    <property type="match status" value="1"/>
</dbReference>
<dbReference type="InterPro" id="IPR000748">
    <property type="entry name" value="PsdUridine_synth_RsuA/RluB/E/F"/>
</dbReference>
<reference evidence="6 7" key="1">
    <citation type="submission" date="2020-08" db="EMBL/GenBank/DDBJ databases">
        <title>Bridging the membrane lipid divide: bacteria of the FCB group superphylum have the potential to synthesize archaeal ether lipids.</title>
        <authorList>
            <person name="Villanueva L."/>
            <person name="Von Meijenfeldt F.A.B."/>
            <person name="Westbye A.B."/>
            <person name="Yadav S."/>
            <person name="Hopmans E.C."/>
            <person name="Dutilh B.E."/>
            <person name="Sinninghe Damste J.S."/>
        </authorList>
    </citation>
    <scope>NUCLEOTIDE SEQUENCE [LARGE SCALE GENOMIC DNA]</scope>
    <source>
        <strain evidence="6">NIOZ-UU30</strain>
    </source>
</reference>
<dbReference type="InterPro" id="IPR036986">
    <property type="entry name" value="S4_RNA-bd_sf"/>
</dbReference>
<dbReference type="PROSITE" id="PS50889">
    <property type="entry name" value="S4"/>
    <property type="match status" value="1"/>
</dbReference>
<dbReference type="Pfam" id="PF01479">
    <property type="entry name" value="S4"/>
    <property type="match status" value="1"/>
</dbReference>
<dbReference type="GO" id="GO:0003723">
    <property type="term" value="F:RNA binding"/>
    <property type="evidence" value="ECO:0007669"/>
    <property type="project" value="UniProtKB-KW"/>
</dbReference>
<evidence type="ECO:0000313" key="7">
    <source>
        <dbReference type="Proteomes" id="UP000603434"/>
    </source>
</evidence>
<dbReference type="Proteomes" id="UP000603434">
    <property type="component" value="Unassembled WGS sequence"/>
</dbReference>
<gene>
    <name evidence="6" type="ORF">H8E23_17640</name>
</gene>
<dbReference type="Pfam" id="PF00849">
    <property type="entry name" value="PseudoU_synth_2"/>
    <property type="match status" value="1"/>
</dbReference>
<dbReference type="AlphaFoldDB" id="A0A8J6NQS5"/>
<dbReference type="SUPFAM" id="SSF55120">
    <property type="entry name" value="Pseudouridine synthase"/>
    <property type="match status" value="1"/>
</dbReference>
<dbReference type="InterPro" id="IPR018496">
    <property type="entry name" value="PsdUridine_synth_RsuA/RluB_CS"/>
</dbReference>